<dbReference type="PANTHER" id="PTHR34824">
    <property type="entry name" value="HEAT-INDUCIBLE TRANSCRIPTION REPRESSOR HRCA"/>
    <property type="match status" value="1"/>
</dbReference>
<dbReference type="OrthoDB" id="9783139at2"/>
<keyword evidence="1 5" id="KW-0678">Repressor</keyword>
<evidence type="ECO:0000256" key="3">
    <source>
        <dbReference type="ARBA" id="ARBA00023016"/>
    </source>
</evidence>
<dbReference type="Pfam" id="PF03444">
    <property type="entry name" value="WHD_HrcA"/>
    <property type="match status" value="1"/>
</dbReference>
<dbReference type="Gene3D" id="3.30.390.60">
    <property type="entry name" value="Heat-inducible transcription repressor hrca homolog, domain 3"/>
    <property type="match status" value="1"/>
</dbReference>
<name>A0A1W1UUP9_PEPAS</name>
<evidence type="ECO:0000256" key="4">
    <source>
        <dbReference type="ARBA" id="ARBA00023163"/>
    </source>
</evidence>
<sequence>MDSRKVEILNAIINSYISSPSPVGSRTISKDFNLGVSSTTIRNEMADLEDLGYLNKPHTSAGRIPSAKAYRFFVDELQKHFLNDEIIRDNLMEIMLTGADSINDVFRNAAKILAEKSNYISYVISFKKPDARIKLVQLVLIDPLTVLLLVVGDKGVVEKHFFKLDVQITEGELENINSLLSDNLVGINLMELDRLDISISSSMAQWANFITDVVRTISDFNKEVEKIDFFYDGIKNVFNFQDEIDKSQVIDIMNLMESSYLADKLNEVDEDLTVIIGNENEIDIIKENSIIVSSFHDKNRELIGKVGILGPIRMDYRSQIQNVKIIRDNLKLAIDNMLR</sequence>
<dbReference type="Proteomes" id="UP000192368">
    <property type="component" value="Unassembled WGS sequence"/>
</dbReference>
<dbReference type="InterPro" id="IPR021153">
    <property type="entry name" value="HrcA_C"/>
</dbReference>
<dbReference type="GO" id="GO:0045892">
    <property type="term" value="P:negative regulation of DNA-templated transcription"/>
    <property type="evidence" value="ECO:0007669"/>
    <property type="project" value="UniProtKB-UniRule"/>
</dbReference>
<feature type="domain" description="Heat-inducible transcription repressor HrcA C-terminal" evidence="6">
    <location>
        <begin position="104"/>
        <end position="318"/>
    </location>
</feature>
<keyword evidence="2 5" id="KW-0805">Transcription regulation</keyword>
<dbReference type="PANTHER" id="PTHR34824:SF1">
    <property type="entry name" value="HEAT-INDUCIBLE TRANSCRIPTION REPRESSOR HRCA"/>
    <property type="match status" value="1"/>
</dbReference>
<proteinExistence type="inferred from homology"/>
<dbReference type="InterPro" id="IPR029016">
    <property type="entry name" value="GAF-like_dom_sf"/>
</dbReference>
<dbReference type="InterPro" id="IPR023120">
    <property type="entry name" value="WHTH_transcript_rep_HrcA_IDD"/>
</dbReference>
<accession>A0A1W1UUP9</accession>
<keyword evidence="4 5" id="KW-0804">Transcription</keyword>
<dbReference type="InterPro" id="IPR002571">
    <property type="entry name" value="HrcA"/>
</dbReference>
<dbReference type="InterPro" id="IPR036390">
    <property type="entry name" value="WH_DNA-bd_sf"/>
</dbReference>
<evidence type="ECO:0000259" key="6">
    <source>
        <dbReference type="Pfam" id="PF01628"/>
    </source>
</evidence>
<evidence type="ECO:0000256" key="2">
    <source>
        <dbReference type="ARBA" id="ARBA00023015"/>
    </source>
</evidence>
<keyword evidence="9" id="KW-1185">Reference proteome</keyword>
<dbReference type="EMBL" id="FWWR01000009">
    <property type="protein sequence ID" value="SMB84770.1"/>
    <property type="molecule type" value="Genomic_DNA"/>
</dbReference>
<protein>
    <recommendedName>
        <fullName evidence="5">Heat-inducible transcription repressor HrcA</fullName>
    </recommendedName>
</protein>
<keyword evidence="3 5" id="KW-0346">Stress response</keyword>
<gene>
    <name evidence="5" type="primary">hrcA</name>
    <name evidence="8" type="ORF">SAMN00017477_0701</name>
</gene>
<reference evidence="9" key="1">
    <citation type="submission" date="2017-04" db="EMBL/GenBank/DDBJ databases">
        <authorList>
            <person name="Varghese N."/>
            <person name="Submissions S."/>
        </authorList>
    </citation>
    <scope>NUCLEOTIDE SEQUENCE [LARGE SCALE GENOMIC DNA]</scope>
    <source>
        <strain evidence="9">DSM 20463</strain>
    </source>
</reference>
<dbReference type="InterPro" id="IPR005104">
    <property type="entry name" value="WHTH_HrcA_DNA-bd"/>
</dbReference>
<dbReference type="InterPro" id="IPR036388">
    <property type="entry name" value="WH-like_DNA-bd_sf"/>
</dbReference>
<dbReference type="Pfam" id="PF01628">
    <property type="entry name" value="HrcA"/>
    <property type="match status" value="1"/>
</dbReference>
<comment type="function">
    <text evidence="5">Negative regulator of class I heat shock genes (grpE-dnaK-dnaJ and groELS operons). Prevents heat-shock induction of these operons.</text>
</comment>
<dbReference type="RefSeq" id="WP_084230355.1">
    <property type="nucleotide sequence ID" value="NZ_FWWR01000009.1"/>
</dbReference>
<comment type="similarity">
    <text evidence="5">Belongs to the HrcA family.</text>
</comment>
<evidence type="ECO:0000259" key="7">
    <source>
        <dbReference type="Pfam" id="PF03444"/>
    </source>
</evidence>
<feature type="domain" description="Winged helix-turn-helix transcription repressor HrcA DNA-binding" evidence="7">
    <location>
        <begin position="5"/>
        <end position="72"/>
    </location>
</feature>
<evidence type="ECO:0000256" key="1">
    <source>
        <dbReference type="ARBA" id="ARBA00022491"/>
    </source>
</evidence>
<dbReference type="HAMAP" id="MF_00081">
    <property type="entry name" value="HrcA"/>
    <property type="match status" value="1"/>
</dbReference>
<dbReference type="STRING" id="573058.SAMN00017477_0701"/>
<dbReference type="NCBIfam" id="TIGR00331">
    <property type="entry name" value="hrcA"/>
    <property type="match status" value="1"/>
</dbReference>
<dbReference type="SUPFAM" id="SSF46785">
    <property type="entry name" value="Winged helix' DNA-binding domain"/>
    <property type="match status" value="1"/>
</dbReference>
<evidence type="ECO:0000313" key="9">
    <source>
        <dbReference type="Proteomes" id="UP000192368"/>
    </source>
</evidence>
<dbReference type="SUPFAM" id="SSF55781">
    <property type="entry name" value="GAF domain-like"/>
    <property type="match status" value="1"/>
</dbReference>
<dbReference type="AlphaFoldDB" id="A0A1W1UUP9"/>
<dbReference type="Gene3D" id="1.10.10.10">
    <property type="entry name" value="Winged helix-like DNA-binding domain superfamily/Winged helix DNA-binding domain"/>
    <property type="match status" value="1"/>
</dbReference>
<organism evidence="8 9">
    <name type="scientific">Peptoniphilus asaccharolyticus DSM 20463</name>
    <dbReference type="NCBI Taxonomy" id="573058"/>
    <lineage>
        <taxon>Bacteria</taxon>
        <taxon>Bacillati</taxon>
        <taxon>Bacillota</taxon>
        <taxon>Tissierellia</taxon>
        <taxon>Tissierellales</taxon>
        <taxon>Peptoniphilaceae</taxon>
        <taxon>Peptoniphilus</taxon>
    </lineage>
</organism>
<dbReference type="Gene3D" id="3.30.450.40">
    <property type="match status" value="1"/>
</dbReference>
<evidence type="ECO:0000313" key="8">
    <source>
        <dbReference type="EMBL" id="SMB84770.1"/>
    </source>
</evidence>
<dbReference type="PIRSF" id="PIRSF005485">
    <property type="entry name" value="HrcA"/>
    <property type="match status" value="1"/>
</dbReference>
<evidence type="ECO:0000256" key="5">
    <source>
        <dbReference type="HAMAP-Rule" id="MF_00081"/>
    </source>
</evidence>
<dbReference type="GO" id="GO:0003677">
    <property type="term" value="F:DNA binding"/>
    <property type="evidence" value="ECO:0007669"/>
    <property type="project" value="InterPro"/>
</dbReference>